<comment type="caution">
    <text evidence="3">The sequence shown here is derived from an EMBL/GenBank/DDBJ whole genome shotgun (WGS) entry which is preliminary data.</text>
</comment>
<accession>A0ABW8JY97</accession>
<evidence type="ECO:0000313" key="3">
    <source>
        <dbReference type="EMBL" id="MFK2905061.1"/>
    </source>
</evidence>
<dbReference type="Proteomes" id="UP001620460">
    <property type="component" value="Unassembled WGS sequence"/>
</dbReference>
<name>A0ABW8JY97_9GAMM</name>
<dbReference type="PANTHER" id="PTHR39339">
    <property type="entry name" value="SLR1444 PROTEIN"/>
    <property type="match status" value="1"/>
</dbReference>
<organism evidence="3 4">
    <name type="scientific">Dyella ginsengisoli</name>
    <dbReference type="NCBI Taxonomy" id="363848"/>
    <lineage>
        <taxon>Bacteria</taxon>
        <taxon>Pseudomonadati</taxon>
        <taxon>Pseudomonadota</taxon>
        <taxon>Gammaproteobacteria</taxon>
        <taxon>Lysobacterales</taxon>
        <taxon>Rhodanobacteraceae</taxon>
        <taxon>Dyella</taxon>
    </lineage>
</organism>
<dbReference type="InterPro" id="IPR038186">
    <property type="entry name" value="CHAD_dom_sf"/>
</dbReference>
<dbReference type="SMART" id="SM00880">
    <property type="entry name" value="CHAD"/>
    <property type="match status" value="1"/>
</dbReference>
<sequence length="276" mass="30922">MTTDSNHAASSTDTAPRPVGEALAELAAARCRMIARGLSRKKDRHDGVHRARKAIRSLRAILALAGDELGDEAIPIDRSLQRLARGLSTLRDAHVAVATAQSLATPDDEQPWLDVTARLHARSERLLADALACDPAFSTRRAGVARLAKALAALPWRRVRRKALYSALAQSELRVAKAERKAKERMTASRLHRWRRRVRRLRMQVDAMRRAEVGHESLRAMQGKRVRQLKARTDLLGRRQDLEVLRRLLPQVCSAAERATLNARLREEIADLDCTD</sequence>
<feature type="domain" description="CHAD" evidence="2">
    <location>
        <begin position="16"/>
        <end position="276"/>
    </location>
</feature>
<dbReference type="EMBL" id="JADIKM010000003">
    <property type="protein sequence ID" value="MFK2905061.1"/>
    <property type="molecule type" value="Genomic_DNA"/>
</dbReference>
<keyword evidence="1" id="KW-0175">Coiled coil</keyword>
<dbReference type="Pfam" id="PF05235">
    <property type="entry name" value="CHAD"/>
    <property type="match status" value="1"/>
</dbReference>
<dbReference type="Gene3D" id="1.40.20.10">
    <property type="entry name" value="CHAD domain"/>
    <property type="match status" value="1"/>
</dbReference>
<dbReference type="InterPro" id="IPR007899">
    <property type="entry name" value="CHAD_dom"/>
</dbReference>
<dbReference type="PROSITE" id="PS51708">
    <property type="entry name" value="CHAD"/>
    <property type="match status" value="1"/>
</dbReference>
<gene>
    <name evidence="3" type="ORF">ISP17_13950</name>
</gene>
<proteinExistence type="predicted"/>
<keyword evidence="4" id="KW-1185">Reference proteome</keyword>
<protein>
    <submittedName>
        <fullName evidence="3">CHAD domain-containing protein</fullName>
    </submittedName>
</protein>
<dbReference type="RefSeq" id="WP_404634152.1">
    <property type="nucleotide sequence ID" value="NZ_JADIKM010000003.1"/>
</dbReference>
<feature type="coiled-coil region" evidence="1">
    <location>
        <begin position="161"/>
        <end position="211"/>
    </location>
</feature>
<evidence type="ECO:0000256" key="1">
    <source>
        <dbReference type="SAM" id="Coils"/>
    </source>
</evidence>
<dbReference type="PANTHER" id="PTHR39339:SF1">
    <property type="entry name" value="CHAD DOMAIN-CONTAINING PROTEIN"/>
    <property type="match status" value="1"/>
</dbReference>
<evidence type="ECO:0000259" key="2">
    <source>
        <dbReference type="PROSITE" id="PS51708"/>
    </source>
</evidence>
<evidence type="ECO:0000313" key="4">
    <source>
        <dbReference type="Proteomes" id="UP001620460"/>
    </source>
</evidence>
<reference evidence="3 4" key="1">
    <citation type="submission" date="2020-10" db="EMBL/GenBank/DDBJ databases">
        <title>Phylogeny of dyella-like bacteria.</title>
        <authorList>
            <person name="Fu J."/>
        </authorList>
    </citation>
    <scope>NUCLEOTIDE SEQUENCE [LARGE SCALE GENOMIC DNA]</scope>
    <source>
        <strain evidence="3 4">Gsoil3046</strain>
    </source>
</reference>